<organism evidence="1 2">
    <name type="scientific">Mucilaginibacter ginsenosidivorax</name>
    <dbReference type="NCBI Taxonomy" id="862126"/>
    <lineage>
        <taxon>Bacteria</taxon>
        <taxon>Pseudomonadati</taxon>
        <taxon>Bacteroidota</taxon>
        <taxon>Sphingobacteriia</taxon>
        <taxon>Sphingobacteriales</taxon>
        <taxon>Sphingobacteriaceae</taxon>
        <taxon>Mucilaginibacter</taxon>
    </lineage>
</organism>
<dbReference type="KEGG" id="mgk:FSB76_13570"/>
<dbReference type="Pfam" id="PF14054">
    <property type="entry name" value="DUF4249"/>
    <property type="match status" value="1"/>
</dbReference>
<proteinExistence type="predicted"/>
<evidence type="ECO:0000313" key="2">
    <source>
        <dbReference type="Proteomes" id="UP000321362"/>
    </source>
</evidence>
<dbReference type="EMBL" id="CP042437">
    <property type="protein sequence ID" value="QEC76922.1"/>
    <property type="molecule type" value="Genomic_DNA"/>
</dbReference>
<dbReference type="Proteomes" id="UP000321362">
    <property type="component" value="Chromosome"/>
</dbReference>
<gene>
    <name evidence="1" type="ORF">FSB76_13570</name>
</gene>
<dbReference type="InterPro" id="IPR025345">
    <property type="entry name" value="DUF4249"/>
</dbReference>
<dbReference type="AlphaFoldDB" id="A0A5B8W1W9"/>
<keyword evidence="2" id="KW-1185">Reference proteome</keyword>
<protein>
    <submittedName>
        <fullName evidence="1">DUF4249 domain-containing protein</fullName>
    </submittedName>
</protein>
<sequence>MNKIKKPSIWCLLILAGIVVIGCKKPYNPSIISTPNHYLVVEGVIDVGDSVTVIKLSETVNLGDNVKTSGLAGYTVNIQDEGGANVAELKEVPGQSGKYASAAVLTLDQTKKYRLHISGNSKEYASDYIAVKKTPPIDSVGFAPKGGNLNIYVNTHDATNNTRYYRWDYAEAWKFHARYESGFIVDPDTKAIRTRRQNEAMYYCYTGDTSSNTVIASSAKLSSDVIFQTPIIQIPSTAEKLSIRYSILLNQYGLTKEAYEFWENIRKNTEQLGSIFDAQPSQLQGNIHSITNPNEPVIGFITITNIQRKRIFINNSQLPAEWYPVYPYNCSADTALFYNPKTMQHEVQLIIIDGSAIPVSSIVNMNVLIGYTYSTVECTDCRIRGKSLPPPFWKP</sequence>
<dbReference type="OrthoDB" id="1062680at2"/>
<name>A0A5B8W1W9_9SPHI</name>
<accession>A0A5B8W1W9</accession>
<evidence type="ECO:0000313" key="1">
    <source>
        <dbReference type="EMBL" id="QEC76922.1"/>
    </source>
</evidence>
<dbReference type="RefSeq" id="WP_147054154.1">
    <property type="nucleotide sequence ID" value="NZ_CP042437.1"/>
</dbReference>
<reference evidence="1 2" key="1">
    <citation type="journal article" date="2013" name="J. Microbiol.">
        <title>Mucilaginibacter ginsenosidivorax sp. nov., with ginsenoside converting activity isolated from sediment.</title>
        <authorList>
            <person name="Kim J.K."/>
            <person name="Choi T.E."/>
            <person name="Liu Q.M."/>
            <person name="Park H.Y."/>
            <person name="Yi T.H."/>
            <person name="Yoon M.H."/>
            <person name="Kim S.C."/>
            <person name="Im W.T."/>
        </authorList>
    </citation>
    <scope>NUCLEOTIDE SEQUENCE [LARGE SCALE GENOMIC DNA]</scope>
    <source>
        <strain evidence="1 2">KHI28</strain>
    </source>
</reference>
<dbReference type="PROSITE" id="PS51257">
    <property type="entry name" value="PROKAR_LIPOPROTEIN"/>
    <property type="match status" value="1"/>
</dbReference>